<evidence type="ECO:0000259" key="1">
    <source>
        <dbReference type="SMART" id="SM01117"/>
    </source>
</evidence>
<dbReference type="EMBL" id="QRCT01000049">
    <property type="protein sequence ID" value="RDU22537.1"/>
    <property type="molecule type" value="Genomic_DNA"/>
</dbReference>
<proteinExistence type="predicted"/>
<dbReference type="OrthoDB" id="9785263at2"/>
<evidence type="ECO:0000313" key="3">
    <source>
        <dbReference type="Proteomes" id="UP000255036"/>
    </source>
</evidence>
<reference evidence="2 3" key="1">
    <citation type="submission" date="2018-07" db="EMBL/GenBank/DDBJ databases">
        <title>Anaerosacharophilus polymeroproducens gen. nov. sp. nov., an anaerobic bacterium isolated from salt field.</title>
        <authorList>
            <person name="Kim W."/>
            <person name="Yang S.-H."/>
            <person name="Oh J."/>
            <person name="Lee J.-H."/>
            <person name="Kwon K.K."/>
        </authorList>
    </citation>
    <scope>NUCLEOTIDE SEQUENCE [LARGE SCALE GENOMIC DNA]</scope>
    <source>
        <strain evidence="2 3">MCWD5</strain>
    </source>
</reference>
<dbReference type="Pfam" id="PF00173">
    <property type="entry name" value="Cyt-b5"/>
    <property type="match status" value="1"/>
</dbReference>
<dbReference type="Proteomes" id="UP000255036">
    <property type="component" value="Unassembled WGS sequence"/>
</dbReference>
<dbReference type="Gene3D" id="3.10.120.10">
    <property type="entry name" value="Cytochrome b5-like heme/steroid binding domain"/>
    <property type="match status" value="1"/>
</dbReference>
<gene>
    <name evidence="2" type="ORF">DWV06_14745</name>
</gene>
<accession>A0A371ASI1</accession>
<dbReference type="RefSeq" id="WP_115482947.1">
    <property type="nucleotide sequence ID" value="NZ_QRCT01000049.1"/>
</dbReference>
<dbReference type="SUPFAM" id="SSF55856">
    <property type="entry name" value="Cytochrome b5-like heme/steroid binding domain"/>
    <property type="match status" value="1"/>
</dbReference>
<sequence>MESCQKQFTKEELAQYNGKNGNPPYIAVNGIVYDLSSIPIWEGGSHFGLEAGKDLTDEFNQCHYGRQDILQKLPQVGVLSN</sequence>
<dbReference type="InterPro" id="IPR036400">
    <property type="entry name" value="Cyt_B5-like_heme/steroid_sf"/>
</dbReference>
<protein>
    <recommendedName>
        <fullName evidence="1">Cytochrome b5 heme-binding domain-containing protein</fullName>
    </recommendedName>
</protein>
<keyword evidence="3" id="KW-1185">Reference proteome</keyword>
<name>A0A371ASI1_9FIRM</name>
<evidence type="ECO:0000313" key="2">
    <source>
        <dbReference type="EMBL" id="RDU22537.1"/>
    </source>
</evidence>
<dbReference type="AlphaFoldDB" id="A0A371ASI1"/>
<dbReference type="SMART" id="SM01117">
    <property type="entry name" value="Cyt-b5"/>
    <property type="match status" value="1"/>
</dbReference>
<feature type="domain" description="Cytochrome b5 heme-binding" evidence="1">
    <location>
        <begin position="8"/>
        <end position="80"/>
    </location>
</feature>
<dbReference type="InterPro" id="IPR001199">
    <property type="entry name" value="Cyt_B5-like_heme/steroid-bd"/>
</dbReference>
<comment type="caution">
    <text evidence="2">The sequence shown here is derived from an EMBL/GenBank/DDBJ whole genome shotgun (WGS) entry which is preliminary data.</text>
</comment>
<organism evidence="2 3">
    <name type="scientific">Anaerosacchariphilus polymeriproducens</name>
    <dbReference type="NCBI Taxonomy" id="1812858"/>
    <lineage>
        <taxon>Bacteria</taxon>
        <taxon>Bacillati</taxon>
        <taxon>Bacillota</taxon>
        <taxon>Clostridia</taxon>
        <taxon>Lachnospirales</taxon>
        <taxon>Lachnospiraceae</taxon>
        <taxon>Anaerosacchariphilus</taxon>
    </lineage>
</organism>